<evidence type="ECO:0000256" key="4">
    <source>
        <dbReference type="ARBA" id="ARBA00023136"/>
    </source>
</evidence>
<feature type="transmembrane region" description="Helical" evidence="5">
    <location>
        <begin position="114"/>
        <end position="132"/>
    </location>
</feature>
<evidence type="ECO:0000259" key="6">
    <source>
        <dbReference type="Pfam" id="PF04138"/>
    </source>
</evidence>
<keyword evidence="2 5" id="KW-0812">Transmembrane</keyword>
<evidence type="ECO:0000256" key="3">
    <source>
        <dbReference type="ARBA" id="ARBA00022989"/>
    </source>
</evidence>
<evidence type="ECO:0000313" key="8">
    <source>
        <dbReference type="Proteomes" id="UP001597203"/>
    </source>
</evidence>
<keyword evidence="4 5" id="KW-0472">Membrane</keyword>
<sequence length="141" mass="14691">MVAPPIAAARSLTGMAVRLMLARYLLVSLCALCADTLLFLALSDRLLPPGGAACAGYLFGILVHWALSVRFVFQDRVNGRASHAQRLSFALSALLGLGVTVGTVSLAIQAGLPAAPAKAIAVIASFTLVYLVRKHVVFSAS</sequence>
<dbReference type="EMBL" id="JBHTLS010000130">
    <property type="protein sequence ID" value="MFD1106176.1"/>
    <property type="molecule type" value="Genomic_DNA"/>
</dbReference>
<organism evidence="7 8">
    <name type="scientific">Sphingobium olei</name>
    <dbReference type="NCBI Taxonomy" id="420955"/>
    <lineage>
        <taxon>Bacteria</taxon>
        <taxon>Pseudomonadati</taxon>
        <taxon>Pseudomonadota</taxon>
        <taxon>Alphaproteobacteria</taxon>
        <taxon>Sphingomonadales</taxon>
        <taxon>Sphingomonadaceae</taxon>
        <taxon>Sphingobium</taxon>
    </lineage>
</organism>
<name>A0ABW3P0E0_9SPHN</name>
<dbReference type="RefSeq" id="WP_380912616.1">
    <property type="nucleotide sequence ID" value="NZ_JBHTLS010000130.1"/>
</dbReference>
<feature type="transmembrane region" description="Helical" evidence="5">
    <location>
        <begin position="87"/>
        <end position="108"/>
    </location>
</feature>
<dbReference type="InterPro" id="IPR007267">
    <property type="entry name" value="GtrA_DPMS_TM"/>
</dbReference>
<evidence type="ECO:0000256" key="5">
    <source>
        <dbReference type="SAM" id="Phobius"/>
    </source>
</evidence>
<dbReference type="Pfam" id="PF04138">
    <property type="entry name" value="GtrA_DPMS_TM"/>
    <property type="match status" value="1"/>
</dbReference>
<dbReference type="Proteomes" id="UP001597203">
    <property type="component" value="Unassembled WGS sequence"/>
</dbReference>
<proteinExistence type="predicted"/>
<feature type="transmembrane region" description="Helical" evidence="5">
    <location>
        <begin position="21"/>
        <end position="40"/>
    </location>
</feature>
<comment type="caution">
    <text evidence="7">The sequence shown here is derived from an EMBL/GenBank/DDBJ whole genome shotgun (WGS) entry which is preliminary data.</text>
</comment>
<comment type="subcellular location">
    <subcellularLocation>
        <location evidence="1">Membrane</location>
        <topology evidence="1">Multi-pass membrane protein</topology>
    </subcellularLocation>
</comment>
<evidence type="ECO:0000313" key="7">
    <source>
        <dbReference type="EMBL" id="MFD1106176.1"/>
    </source>
</evidence>
<feature type="domain" description="GtrA/DPMS transmembrane" evidence="6">
    <location>
        <begin position="23"/>
        <end position="138"/>
    </location>
</feature>
<keyword evidence="3 5" id="KW-1133">Transmembrane helix</keyword>
<gene>
    <name evidence="7" type="ORF">ACFQ24_15015</name>
</gene>
<reference evidence="8" key="1">
    <citation type="journal article" date="2019" name="Int. J. Syst. Evol. Microbiol.">
        <title>The Global Catalogue of Microorganisms (GCM) 10K type strain sequencing project: providing services to taxonomists for standard genome sequencing and annotation.</title>
        <authorList>
            <consortium name="The Broad Institute Genomics Platform"/>
            <consortium name="The Broad Institute Genome Sequencing Center for Infectious Disease"/>
            <person name="Wu L."/>
            <person name="Ma J."/>
        </authorList>
    </citation>
    <scope>NUCLEOTIDE SEQUENCE [LARGE SCALE GENOMIC DNA]</scope>
    <source>
        <strain evidence="8">CCUG 54329</strain>
    </source>
</reference>
<feature type="transmembrane region" description="Helical" evidence="5">
    <location>
        <begin position="46"/>
        <end position="67"/>
    </location>
</feature>
<evidence type="ECO:0000256" key="2">
    <source>
        <dbReference type="ARBA" id="ARBA00022692"/>
    </source>
</evidence>
<protein>
    <submittedName>
        <fullName evidence="7">GtrA family protein</fullName>
    </submittedName>
</protein>
<keyword evidence="8" id="KW-1185">Reference proteome</keyword>
<accession>A0ABW3P0E0</accession>
<evidence type="ECO:0000256" key="1">
    <source>
        <dbReference type="ARBA" id="ARBA00004141"/>
    </source>
</evidence>